<dbReference type="PANTHER" id="PTHR12526:SF638">
    <property type="entry name" value="SPORE COAT PROTEIN SA"/>
    <property type="match status" value="1"/>
</dbReference>
<dbReference type="GO" id="GO:0016757">
    <property type="term" value="F:glycosyltransferase activity"/>
    <property type="evidence" value="ECO:0007669"/>
    <property type="project" value="InterPro"/>
</dbReference>
<protein>
    <submittedName>
        <fullName evidence="3">Glycosyl transferase group 1 family protein</fullName>
    </submittedName>
</protein>
<dbReference type="PANTHER" id="PTHR12526">
    <property type="entry name" value="GLYCOSYLTRANSFERASE"/>
    <property type="match status" value="1"/>
</dbReference>
<dbReference type="Pfam" id="PF00534">
    <property type="entry name" value="Glycos_transf_1"/>
    <property type="match status" value="1"/>
</dbReference>
<dbReference type="InterPro" id="IPR001296">
    <property type="entry name" value="Glyco_trans_1"/>
</dbReference>
<accession>A0A451D9H1</accession>
<feature type="domain" description="Glycosyl transferase family 1" evidence="1">
    <location>
        <begin position="192"/>
        <end position="340"/>
    </location>
</feature>
<dbReference type="OrthoDB" id="9792269at2"/>
<dbReference type="GO" id="GO:1901135">
    <property type="term" value="P:carbohydrate derivative metabolic process"/>
    <property type="evidence" value="ECO:0007669"/>
    <property type="project" value="UniProtKB-ARBA"/>
</dbReference>
<evidence type="ECO:0000259" key="1">
    <source>
        <dbReference type="Pfam" id="PF00534"/>
    </source>
</evidence>
<dbReference type="Gene3D" id="3.40.50.2000">
    <property type="entry name" value="Glycogen Phosphorylase B"/>
    <property type="match status" value="2"/>
</dbReference>
<dbReference type="CDD" id="cd03811">
    <property type="entry name" value="GT4_GT28_WabH-like"/>
    <property type="match status" value="1"/>
</dbReference>
<gene>
    <name evidence="3" type="ORF">ERCIKOCA2762_173</name>
</gene>
<name>A0A451D9H1_9GAMM</name>
<sequence length="371" mass="41974">MRILMIIDGLPGGGAEKVVLTLCQDIHHMGHRVTLLSLRDVCHYTLPQEVQYEVLKPLTYPSSWKDFTTHSRTAYALNHFISLHETKEGTYDLICSHLYNTDRIVVHSQISSKNIWFCVHSMLSTSYLWHRHGLDRWLKKKQITKLYSNKNIVSVSTSVAEDLVCNLSITPRRLTVIHNPFQIDNILNKAIEKHNVPNSPYLIHVGRFHPHKRHDRLLLAYAESNIPAPLVLVGSGQIQQINMIKKLAAKLHLLERIIFAGFHKNPYPLIKNAKMLILSSDSEGFGNVLVEALLCQTPVVSTRCPGGPAEILEKAGMGNMLTALTSHALAEKMKEVYLSPPAPIDKKRLMIYSSKIICQQYLNLATQSQNK</sequence>
<evidence type="ECO:0000313" key="3">
    <source>
        <dbReference type="EMBL" id="VFP82929.1"/>
    </source>
</evidence>
<organism evidence="3 4">
    <name type="scientific">Candidatus Erwinia haradaeae</name>
    <dbReference type="NCBI Taxonomy" id="1922217"/>
    <lineage>
        <taxon>Bacteria</taxon>
        <taxon>Pseudomonadati</taxon>
        <taxon>Pseudomonadota</taxon>
        <taxon>Gammaproteobacteria</taxon>
        <taxon>Enterobacterales</taxon>
        <taxon>Erwiniaceae</taxon>
        <taxon>Erwinia</taxon>
    </lineage>
</organism>
<evidence type="ECO:0000259" key="2">
    <source>
        <dbReference type="Pfam" id="PF13439"/>
    </source>
</evidence>
<dbReference type="SUPFAM" id="SSF53756">
    <property type="entry name" value="UDP-Glycosyltransferase/glycogen phosphorylase"/>
    <property type="match status" value="1"/>
</dbReference>
<dbReference type="RefSeq" id="WP_157988340.1">
    <property type="nucleotide sequence ID" value="NZ_LR217715.1"/>
</dbReference>
<evidence type="ECO:0000313" key="4">
    <source>
        <dbReference type="Proteomes" id="UP000294368"/>
    </source>
</evidence>
<reference evidence="3 4" key="1">
    <citation type="submission" date="2019-02" db="EMBL/GenBank/DDBJ databases">
        <authorList>
            <person name="Manzano-Marin A."/>
            <person name="Manzano-Marin A."/>
        </authorList>
    </citation>
    <scope>NUCLEOTIDE SEQUENCE [LARGE SCALE GENOMIC DNA]</scope>
    <source>
        <strain evidence="3 4">ErCikochiana</strain>
    </source>
</reference>
<proteinExistence type="predicted"/>
<dbReference type="InterPro" id="IPR028098">
    <property type="entry name" value="Glyco_trans_4-like_N"/>
</dbReference>
<dbReference type="AlphaFoldDB" id="A0A451D9H1"/>
<dbReference type="Pfam" id="PF13439">
    <property type="entry name" value="Glyco_transf_4"/>
    <property type="match status" value="1"/>
</dbReference>
<dbReference type="EMBL" id="LR217715">
    <property type="protein sequence ID" value="VFP82929.1"/>
    <property type="molecule type" value="Genomic_DNA"/>
</dbReference>
<keyword evidence="3" id="KW-0808">Transferase</keyword>
<feature type="domain" description="Glycosyltransferase subfamily 4-like N-terminal" evidence="2">
    <location>
        <begin position="13"/>
        <end position="181"/>
    </location>
</feature>
<dbReference type="Proteomes" id="UP000294368">
    <property type="component" value="Chromosome"/>
</dbReference>